<keyword evidence="4" id="KW-1185">Reference proteome</keyword>
<dbReference type="InterPro" id="IPR051043">
    <property type="entry name" value="Sulfatase_Mod_Factor_Kinase"/>
</dbReference>
<dbReference type="SUPFAM" id="SSF56436">
    <property type="entry name" value="C-type lectin-like"/>
    <property type="match status" value="1"/>
</dbReference>
<feature type="compositionally biased region" description="Basic and acidic residues" evidence="1">
    <location>
        <begin position="118"/>
        <end position="129"/>
    </location>
</feature>
<dbReference type="Proteomes" id="UP000249447">
    <property type="component" value="Chromosome"/>
</dbReference>
<protein>
    <recommendedName>
        <fullName evidence="2">Sulfatase-modifying factor enzyme-like domain-containing protein</fullName>
    </recommendedName>
</protein>
<dbReference type="Gene3D" id="3.90.1580.10">
    <property type="entry name" value="paralog of FGE (formylglycine-generating enzyme)"/>
    <property type="match status" value="1"/>
</dbReference>
<feature type="region of interest" description="Disordered" evidence="1">
    <location>
        <begin position="97"/>
        <end position="129"/>
    </location>
</feature>
<gene>
    <name evidence="3" type="ORF">C9I47_1955</name>
</gene>
<evidence type="ECO:0000313" key="3">
    <source>
        <dbReference type="EMBL" id="AWV07643.1"/>
    </source>
</evidence>
<dbReference type="Pfam" id="PF03781">
    <property type="entry name" value="FGE-sulfatase"/>
    <property type="match status" value="1"/>
</dbReference>
<evidence type="ECO:0000259" key="2">
    <source>
        <dbReference type="Pfam" id="PF03781"/>
    </source>
</evidence>
<proteinExistence type="predicted"/>
<dbReference type="AlphaFoldDB" id="A0A2U9T553"/>
<name>A0A2U9T553_9GAMM</name>
<dbReference type="InterPro" id="IPR005532">
    <property type="entry name" value="SUMF_dom"/>
</dbReference>
<dbReference type="EMBL" id="CP029843">
    <property type="protein sequence ID" value="AWV07643.1"/>
    <property type="molecule type" value="Genomic_DNA"/>
</dbReference>
<evidence type="ECO:0000313" key="4">
    <source>
        <dbReference type="Proteomes" id="UP000249447"/>
    </source>
</evidence>
<dbReference type="GO" id="GO:0120147">
    <property type="term" value="F:formylglycine-generating oxidase activity"/>
    <property type="evidence" value="ECO:0007669"/>
    <property type="project" value="TreeGrafter"/>
</dbReference>
<feature type="domain" description="Sulfatase-modifying factor enzyme-like" evidence="2">
    <location>
        <begin position="361"/>
        <end position="634"/>
    </location>
</feature>
<sequence>MLLLAVLAGCSREPAQEDAGTTSAAAGEQAAPSVTVSADQALETMPDWQAPAVSLTDENIEALLAQADEALQAGRLYEDDESAIPIYLALKAGAEQASEAADGTEPTEATETAQAVDAAERSDTETAEKAEAGLQRALTALLAQGDAALESIDDAPEALQRAQQIGAVARAVAADADPVVAYLERVELMERVQQANVAGERALAAGRIDSGKDAALPHFRHALELREADARALQGLAASESALIREAEQAAEAYDYDKAEAGLARAAKVRSGDDTVAHARERIAAMRVERIGDLRDQGIAALSREDGLDTAREHLAELLRIAPKGDPAAIELRERIELATHYGLFRPGQVFTDALKNGGRGPQMVVVPHGAFTMGAADDEAGASDSERPTRNIRFDRGLAFARTEVTVAEFRRYLEATGNEPRAVRRGYSTAYDERSGNLVRRSGADPDDGYTGERADDDMPVIHVSAADAAAYARWLSEQTGHVYRLPSEAEFEYALRAGSQDRFPWGEGTPPAGSGNFTGGEDVSPSGRRWRNAFEGYGDGAWGPAAVASYRANAFGLHDMAGNVSEWVADCWHDNYRRAPRDAHAWVNPGCREKVVRGGSWASSPEQTRSAWRLSVRGDTTNARVGFRVVREI</sequence>
<feature type="region of interest" description="Disordered" evidence="1">
    <location>
        <begin position="13"/>
        <end position="37"/>
    </location>
</feature>
<organism evidence="3 4">
    <name type="scientific">Marilutibacter maris</name>
    <dbReference type="NCBI Taxonomy" id="1605891"/>
    <lineage>
        <taxon>Bacteria</taxon>
        <taxon>Pseudomonadati</taxon>
        <taxon>Pseudomonadota</taxon>
        <taxon>Gammaproteobacteria</taxon>
        <taxon>Lysobacterales</taxon>
        <taxon>Lysobacteraceae</taxon>
        <taxon>Marilutibacter</taxon>
    </lineage>
</organism>
<dbReference type="PANTHER" id="PTHR23150">
    <property type="entry name" value="SULFATASE MODIFYING FACTOR 1, 2"/>
    <property type="match status" value="1"/>
</dbReference>
<feature type="compositionally biased region" description="Acidic residues" evidence="1">
    <location>
        <begin position="447"/>
        <end position="458"/>
    </location>
</feature>
<accession>A0A2U9T553</accession>
<evidence type="ECO:0000256" key="1">
    <source>
        <dbReference type="SAM" id="MobiDB-lite"/>
    </source>
</evidence>
<feature type="compositionally biased region" description="Low complexity" evidence="1">
    <location>
        <begin position="99"/>
        <end position="113"/>
    </location>
</feature>
<dbReference type="PANTHER" id="PTHR23150:SF35">
    <property type="entry name" value="BLL6746 PROTEIN"/>
    <property type="match status" value="1"/>
</dbReference>
<dbReference type="KEGG" id="lmb:C9I47_1955"/>
<feature type="region of interest" description="Disordered" evidence="1">
    <location>
        <begin position="436"/>
        <end position="458"/>
    </location>
</feature>
<dbReference type="InterPro" id="IPR042095">
    <property type="entry name" value="SUMF_sf"/>
</dbReference>
<dbReference type="InterPro" id="IPR016187">
    <property type="entry name" value="CTDL_fold"/>
</dbReference>
<reference evidence="3 4" key="1">
    <citation type="submission" date="2018-05" db="EMBL/GenBank/DDBJ databases">
        <title>The complete genome of Lysobacter maris HZ9B, a marine bacterium antagonistic against terrestrial plant pathogens.</title>
        <authorList>
            <person name="Zhang X.-Q."/>
        </authorList>
    </citation>
    <scope>NUCLEOTIDE SEQUENCE [LARGE SCALE GENOMIC DNA]</scope>
    <source>
        <strain evidence="3 4">HZ9B</strain>
    </source>
</reference>